<sequence length="169" mass="18742">DLALIERVMTAHGVVASLSWAMVMPLGAIAIRRVPSSKAWLIHAGIMTWGLVMFTSAFGMAIWNMAQWKSDINEFVHTIIGTAVFAFAWLQPFLGLAHHFMWAKTQKRTLISGLHVYFGRLLISVGMVNGALGLALASVDGPKKWAYGVLVSLVWIAYTLAMLDWEIKR</sequence>
<dbReference type="Gene3D" id="1.20.120.1770">
    <property type="match status" value="1"/>
</dbReference>
<evidence type="ECO:0000259" key="8">
    <source>
        <dbReference type="PROSITE" id="PS50939"/>
    </source>
</evidence>
<dbReference type="PANTHER" id="PTHR47797">
    <property type="entry name" value="DEHYDROGENASE, PUTATIVE (AFU_ORTHOLOGUE AFUA_8G05805)-RELATED"/>
    <property type="match status" value="1"/>
</dbReference>
<comment type="subcellular location">
    <subcellularLocation>
        <location evidence="1">Membrane</location>
    </subcellularLocation>
</comment>
<evidence type="ECO:0000256" key="4">
    <source>
        <dbReference type="ARBA" id="ARBA00022982"/>
    </source>
</evidence>
<keyword evidence="4" id="KW-0249">Electron transport</keyword>
<dbReference type="InterPro" id="IPR006593">
    <property type="entry name" value="Cyt_b561/ferric_Rdtase_TM"/>
</dbReference>
<reference evidence="9" key="1">
    <citation type="journal article" date="2020" name="Stud. Mycol.">
        <title>101 Dothideomycetes genomes: a test case for predicting lifestyles and emergence of pathogens.</title>
        <authorList>
            <person name="Haridas S."/>
            <person name="Albert R."/>
            <person name="Binder M."/>
            <person name="Bloem J."/>
            <person name="Labutti K."/>
            <person name="Salamov A."/>
            <person name="Andreopoulos B."/>
            <person name="Baker S."/>
            <person name="Barry K."/>
            <person name="Bills G."/>
            <person name="Bluhm B."/>
            <person name="Cannon C."/>
            <person name="Castanera R."/>
            <person name="Culley D."/>
            <person name="Daum C."/>
            <person name="Ezra D."/>
            <person name="Gonzalez J."/>
            <person name="Henrissat B."/>
            <person name="Kuo A."/>
            <person name="Liang C."/>
            <person name="Lipzen A."/>
            <person name="Lutzoni F."/>
            <person name="Magnuson J."/>
            <person name="Mondo S."/>
            <person name="Nolan M."/>
            <person name="Ohm R."/>
            <person name="Pangilinan J."/>
            <person name="Park H.-J."/>
            <person name="Ramirez L."/>
            <person name="Alfaro M."/>
            <person name="Sun H."/>
            <person name="Tritt A."/>
            <person name="Yoshinaga Y."/>
            <person name="Zwiers L.-H."/>
            <person name="Turgeon B."/>
            <person name="Goodwin S."/>
            <person name="Spatafora J."/>
            <person name="Crous P."/>
            <person name="Grigoriev I."/>
        </authorList>
    </citation>
    <scope>NUCLEOTIDE SEQUENCE</scope>
    <source>
        <strain evidence="9">SCOH1-5</strain>
    </source>
</reference>
<feature type="transmembrane region" description="Helical" evidence="7">
    <location>
        <begin position="117"/>
        <end position="139"/>
    </location>
</feature>
<keyword evidence="5 7" id="KW-1133">Transmembrane helix</keyword>
<gene>
    <name evidence="9" type="ORF">CERZMDRAFT_10258</name>
</gene>
<feature type="transmembrane region" description="Helical" evidence="7">
    <location>
        <begin position="75"/>
        <end position="96"/>
    </location>
</feature>
<name>A0A6A6F5W3_9PEZI</name>
<evidence type="ECO:0000256" key="5">
    <source>
        <dbReference type="ARBA" id="ARBA00022989"/>
    </source>
</evidence>
<feature type="transmembrane region" description="Helical" evidence="7">
    <location>
        <begin position="145"/>
        <end position="163"/>
    </location>
</feature>
<evidence type="ECO:0000256" key="3">
    <source>
        <dbReference type="ARBA" id="ARBA00022692"/>
    </source>
</evidence>
<feature type="transmembrane region" description="Helical" evidence="7">
    <location>
        <begin position="40"/>
        <end position="63"/>
    </location>
</feature>
<feature type="non-terminal residue" evidence="9">
    <location>
        <position position="1"/>
    </location>
</feature>
<dbReference type="CDD" id="cd08760">
    <property type="entry name" value="Cyt_b561_FRRS1_like"/>
    <property type="match status" value="1"/>
</dbReference>
<organism evidence="9 10">
    <name type="scientific">Cercospora zeae-maydis SCOH1-5</name>
    <dbReference type="NCBI Taxonomy" id="717836"/>
    <lineage>
        <taxon>Eukaryota</taxon>
        <taxon>Fungi</taxon>
        <taxon>Dikarya</taxon>
        <taxon>Ascomycota</taxon>
        <taxon>Pezizomycotina</taxon>
        <taxon>Dothideomycetes</taxon>
        <taxon>Dothideomycetidae</taxon>
        <taxon>Mycosphaerellales</taxon>
        <taxon>Mycosphaerellaceae</taxon>
        <taxon>Cercospora</taxon>
    </lineage>
</organism>
<dbReference type="GO" id="GO:0016020">
    <property type="term" value="C:membrane"/>
    <property type="evidence" value="ECO:0007669"/>
    <property type="project" value="UniProtKB-SubCell"/>
</dbReference>
<evidence type="ECO:0000313" key="10">
    <source>
        <dbReference type="Proteomes" id="UP000799539"/>
    </source>
</evidence>
<keyword evidence="3 7" id="KW-0812">Transmembrane</keyword>
<keyword evidence="6 7" id="KW-0472">Membrane</keyword>
<evidence type="ECO:0000256" key="2">
    <source>
        <dbReference type="ARBA" id="ARBA00022448"/>
    </source>
</evidence>
<feature type="transmembrane region" description="Helical" evidence="7">
    <location>
        <begin position="12"/>
        <end position="31"/>
    </location>
</feature>
<keyword evidence="10" id="KW-1185">Reference proteome</keyword>
<protein>
    <recommendedName>
        <fullName evidence="8">Cytochrome b561 domain-containing protein</fullName>
    </recommendedName>
</protein>
<evidence type="ECO:0000256" key="6">
    <source>
        <dbReference type="ARBA" id="ARBA00023136"/>
    </source>
</evidence>
<dbReference type="EMBL" id="ML992693">
    <property type="protein sequence ID" value="KAF2208610.1"/>
    <property type="molecule type" value="Genomic_DNA"/>
</dbReference>
<dbReference type="Proteomes" id="UP000799539">
    <property type="component" value="Unassembled WGS sequence"/>
</dbReference>
<dbReference type="OrthoDB" id="19261at2759"/>
<accession>A0A6A6F5W3</accession>
<evidence type="ECO:0000313" key="9">
    <source>
        <dbReference type="EMBL" id="KAF2208610.1"/>
    </source>
</evidence>
<proteinExistence type="predicted"/>
<dbReference type="PANTHER" id="PTHR47797:SF1">
    <property type="entry name" value="CYTOCHROME B561 DOMAIN-CONTAINING PROTEIN-RELATED"/>
    <property type="match status" value="1"/>
</dbReference>
<dbReference type="SMART" id="SM00665">
    <property type="entry name" value="B561"/>
    <property type="match status" value="1"/>
</dbReference>
<dbReference type="PROSITE" id="PS50939">
    <property type="entry name" value="CYTOCHROME_B561"/>
    <property type="match status" value="1"/>
</dbReference>
<keyword evidence="2" id="KW-0813">Transport</keyword>
<dbReference type="AlphaFoldDB" id="A0A6A6F5W3"/>
<evidence type="ECO:0000256" key="1">
    <source>
        <dbReference type="ARBA" id="ARBA00004370"/>
    </source>
</evidence>
<feature type="domain" description="Cytochrome b561" evidence="8">
    <location>
        <begin position="1"/>
        <end position="169"/>
    </location>
</feature>
<feature type="non-terminal residue" evidence="9">
    <location>
        <position position="169"/>
    </location>
</feature>
<evidence type="ECO:0000256" key="7">
    <source>
        <dbReference type="SAM" id="Phobius"/>
    </source>
</evidence>